<dbReference type="AlphaFoldDB" id="A0A250IN18"/>
<dbReference type="Gene3D" id="3.30.530.20">
    <property type="match status" value="1"/>
</dbReference>
<dbReference type="RefSeq" id="WP_218920828.1">
    <property type="nucleotide sequence ID" value="NZ_CP022163.1"/>
</dbReference>
<proteinExistence type="inferred from homology"/>
<feature type="domain" description="Activator of Hsp90 ATPase homologue 1/2-like C-terminal" evidence="2">
    <location>
        <begin position="2"/>
        <end position="111"/>
    </location>
</feature>
<dbReference type="EMBL" id="CP022163">
    <property type="protein sequence ID" value="ATB32591.1"/>
    <property type="molecule type" value="Genomic_DNA"/>
</dbReference>
<accession>A0A250IN18</accession>
<comment type="similarity">
    <text evidence="1">Belongs to the AHA1 family.</text>
</comment>
<name>A0A250IN18_9BACT</name>
<evidence type="ECO:0000259" key="2">
    <source>
        <dbReference type="Pfam" id="PF08327"/>
    </source>
</evidence>
<evidence type="ECO:0000256" key="1">
    <source>
        <dbReference type="ARBA" id="ARBA00006817"/>
    </source>
</evidence>
<gene>
    <name evidence="3" type="ORF">MEBOL_006079</name>
</gene>
<protein>
    <submittedName>
        <fullName evidence="3">Activator of HSP90 ATPase</fullName>
    </submittedName>
</protein>
<evidence type="ECO:0000313" key="4">
    <source>
        <dbReference type="Proteomes" id="UP000217289"/>
    </source>
</evidence>
<reference evidence="3 4" key="1">
    <citation type="submission" date="2017-06" db="EMBL/GenBank/DDBJ databases">
        <authorList>
            <person name="Kim H.J."/>
            <person name="Triplett B.A."/>
        </authorList>
    </citation>
    <scope>NUCLEOTIDE SEQUENCE [LARGE SCALE GENOMIC DNA]</scope>
    <source>
        <strain evidence="3 4">DSM 14713</strain>
    </source>
</reference>
<evidence type="ECO:0000313" key="3">
    <source>
        <dbReference type="EMBL" id="ATB32591.1"/>
    </source>
</evidence>
<dbReference type="Proteomes" id="UP000217289">
    <property type="component" value="Chromosome"/>
</dbReference>
<organism evidence="3 4">
    <name type="scientific">Melittangium boletus DSM 14713</name>
    <dbReference type="NCBI Taxonomy" id="1294270"/>
    <lineage>
        <taxon>Bacteria</taxon>
        <taxon>Pseudomonadati</taxon>
        <taxon>Myxococcota</taxon>
        <taxon>Myxococcia</taxon>
        <taxon>Myxococcales</taxon>
        <taxon>Cystobacterineae</taxon>
        <taxon>Archangiaceae</taxon>
        <taxon>Melittangium</taxon>
    </lineage>
</organism>
<dbReference type="KEGG" id="mbd:MEBOL_006079"/>
<keyword evidence="4" id="KW-1185">Reference proteome</keyword>
<dbReference type="SUPFAM" id="SSF55961">
    <property type="entry name" value="Bet v1-like"/>
    <property type="match status" value="1"/>
</dbReference>
<sequence>MTTPECEMELKPGGIFRTLMRDDKGNTYPSAGVFLEVNAPERIVFTDAFKPGWVPAEKAFMTGVFTFEEEGGKTRYTARALHWNADDCASHAQMGFHEGWGSAADQFVAVVTRLKA</sequence>
<dbReference type="InterPro" id="IPR023393">
    <property type="entry name" value="START-like_dom_sf"/>
</dbReference>
<dbReference type="Pfam" id="PF08327">
    <property type="entry name" value="AHSA1"/>
    <property type="match status" value="1"/>
</dbReference>
<dbReference type="InterPro" id="IPR013538">
    <property type="entry name" value="ASHA1/2-like_C"/>
</dbReference>